<keyword evidence="2" id="KW-1185">Reference proteome</keyword>
<dbReference type="RefSeq" id="WP_191308204.1">
    <property type="nucleotide sequence ID" value="NZ_BNAW01000005.1"/>
</dbReference>
<comment type="caution">
    <text evidence="1">The sequence shown here is derived from an EMBL/GenBank/DDBJ whole genome shotgun (WGS) entry which is preliminary data.</text>
</comment>
<dbReference type="EMBL" id="BNAW01000005">
    <property type="protein sequence ID" value="GHG03334.1"/>
    <property type="molecule type" value="Genomic_DNA"/>
</dbReference>
<organism evidence="1 2">
    <name type="scientific">Amycolatopsis bullii</name>
    <dbReference type="NCBI Taxonomy" id="941987"/>
    <lineage>
        <taxon>Bacteria</taxon>
        <taxon>Bacillati</taxon>
        <taxon>Actinomycetota</taxon>
        <taxon>Actinomycetes</taxon>
        <taxon>Pseudonocardiales</taxon>
        <taxon>Pseudonocardiaceae</taxon>
        <taxon>Amycolatopsis</taxon>
    </lineage>
</organism>
<name>A0ABQ3K514_9PSEU</name>
<dbReference type="Proteomes" id="UP000649955">
    <property type="component" value="Unassembled WGS sequence"/>
</dbReference>
<evidence type="ECO:0000313" key="2">
    <source>
        <dbReference type="Proteomes" id="UP000649955"/>
    </source>
</evidence>
<accession>A0ABQ3K514</accession>
<gene>
    <name evidence="1" type="ORF">GCM10017567_18670</name>
</gene>
<sequence length="63" mass="6880">MSSAVAHALAWILGETREMLEQHYRHLLPERSPVTYPLDPRTMGRAPIPLHPGAAACYDGLGG</sequence>
<proteinExistence type="predicted"/>
<reference evidence="2" key="1">
    <citation type="journal article" date="2019" name="Int. J. Syst. Evol. Microbiol.">
        <title>The Global Catalogue of Microorganisms (GCM) 10K type strain sequencing project: providing services to taxonomists for standard genome sequencing and annotation.</title>
        <authorList>
            <consortium name="The Broad Institute Genomics Platform"/>
            <consortium name="The Broad Institute Genome Sequencing Center for Infectious Disease"/>
            <person name="Wu L."/>
            <person name="Ma J."/>
        </authorList>
    </citation>
    <scope>NUCLEOTIDE SEQUENCE [LARGE SCALE GENOMIC DNA]</scope>
    <source>
        <strain evidence="2">CGMCC 4.7680</strain>
    </source>
</reference>
<protein>
    <submittedName>
        <fullName evidence="1">Uncharacterized protein</fullName>
    </submittedName>
</protein>
<evidence type="ECO:0000313" key="1">
    <source>
        <dbReference type="EMBL" id="GHG03334.1"/>
    </source>
</evidence>